<dbReference type="Proteomes" id="UP001150062">
    <property type="component" value="Unassembled WGS sequence"/>
</dbReference>
<keyword evidence="7" id="KW-1185">Reference proteome</keyword>
<dbReference type="InterPro" id="IPR001452">
    <property type="entry name" value="SH3_domain"/>
</dbReference>
<dbReference type="Gene3D" id="3.30.710.10">
    <property type="entry name" value="Potassium Channel Kv1.1, Chain A"/>
    <property type="match status" value="1"/>
</dbReference>
<feature type="compositionally biased region" description="Basic and acidic residues" evidence="3">
    <location>
        <begin position="234"/>
        <end position="268"/>
    </location>
</feature>
<feature type="domain" description="BTB" evidence="5">
    <location>
        <begin position="1019"/>
        <end position="1091"/>
    </location>
</feature>
<dbReference type="Gene3D" id="2.30.30.40">
    <property type="entry name" value="SH3 Domains"/>
    <property type="match status" value="1"/>
</dbReference>
<organism evidence="6 7">
    <name type="scientific">Anaeramoeba flamelloides</name>
    <dbReference type="NCBI Taxonomy" id="1746091"/>
    <lineage>
        <taxon>Eukaryota</taxon>
        <taxon>Metamonada</taxon>
        <taxon>Anaeramoebidae</taxon>
        <taxon>Anaeramoeba</taxon>
    </lineage>
</organism>
<feature type="compositionally biased region" description="Low complexity" evidence="3">
    <location>
        <begin position="1"/>
        <end position="39"/>
    </location>
</feature>
<keyword evidence="6" id="KW-0648">Protein biosynthesis</keyword>
<dbReference type="InterPro" id="IPR011333">
    <property type="entry name" value="SKP1/BTB/POZ_sf"/>
</dbReference>
<evidence type="ECO:0000256" key="1">
    <source>
        <dbReference type="ARBA" id="ARBA00022443"/>
    </source>
</evidence>
<keyword evidence="1 2" id="KW-0728">SH3 domain</keyword>
<evidence type="ECO:0000259" key="4">
    <source>
        <dbReference type="PROSITE" id="PS50002"/>
    </source>
</evidence>
<dbReference type="InterPro" id="IPR036028">
    <property type="entry name" value="SH3-like_dom_sf"/>
</dbReference>
<dbReference type="SUPFAM" id="SSF50044">
    <property type="entry name" value="SH3-domain"/>
    <property type="match status" value="1"/>
</dbReference>
<accession>A0ABQ8XF08</accession>
<reference evidence="6" key="1">
    <citation type="submission" date="2022-08" db="EMBL/GenBank/DDBJ databases">
        <title>Novel sulfate-reducing endosymbionts in the free-living metamonad Anaeramoeba.</title>
        <authorList>
            <person name="Jerlstrom-Hultqvist J."/>
            <person name="Cepicka I."/>
            <person name="Gallot-Lavallee L."/>
            <person name="Salas-Leiva D."/>
            <person name="Curtis B.A."/>
            <person name="Zahonova K."/>
            <person name="Pipaliya S."/>
            <person name="Dacks J."/>
            <person name="Roger A.J."/>
        </authorList>
    </citation>
    <scope>NUCLEOTIDE SEQUENCE</scope>
    <source>
        <strain evidence="6">Schooner1</strain>
    </source>
</reference>
<sequence>MLSSSSESEWSLTVTPSPPHSTTTTPSSSPSSSSSFSYLPSPPTLNDEEKQAFLDSETESCKQHYLVKLKERQKQKKAILTKKEKIELRSYCKIKINLQLNDLILKCSPHELKLLDICGNTKLSEISKELERNKKYLKAIKTQKNRDKRTNVLEFKRGTIVELLEKTNEDWWKGKYKDKIGYFLVKNIEEIKNKETVENEGTNKNNLFDEKRNEIKIEKDIKIENDKKNKRKEIKKEQEKGKEIKKEPEKGKEIKKEKEKENENENAKEKEKGIEIQLQTFFKLIKGNEIKEEKEISKIKIEKEKDNEIKKETRNKLKSKIENEEEIKIKKEILNLSLLILCNSPYISKKSIQILLHNGADPCFQKYNENNSSTFMALCLNPNITVELFKIILQSILNTQKEKEKEEEEEREKGKGKGKGNEKENQISNRKDMEKEIEKDNYLLQFKKDQNNFNFLHYLLKNSNIQDHYNFCEILKTYLSKKIINHIYDSNTIKIYCLNSQAYLKLINKIFKNCSNNSSSLKLYNDKTDELIHHKYFLFLNKKAFSRLFPTLNFDKYIKKFKKEKKKFNFHFFFKLCSDPKLTPEYYEIFLTHFKFQYNDICPGLHLNCMFSFDIITLEHLKVAYSIFGDTMGYFLFNCYEHEECGFSFLNKSKIDSEIMQFLIDCYHPSYEYCTMQEYNYFYIFIKFACQKFQNRKFVEQIIKKIPLNFDFQFEDNELCKQFQNVDEYFLKIFNKILKYLDFHTIQDCKLFYKLIKKIKQDKNYKFNDKNEQKLLDFVKMKCDQKKTEISQKDLILEILEIDLNFDKSFENDFKNYYKNAKFTNNNFTIDNIPVHKEIIEIRTGMEFKNIKQKIENLKIPNKELKFFLKCCYSIKNLNYNVKKNEKKNSSNNNNNDDDDKNNRLKKIINKFRKILQITKLNSLKESIKELWFEDEDKQEEQEKEEKGNEIKIEKDIKIENYKKNKRIEIKKEQEIGKEIKKEKEKENENENAKKKEKEKKKKKEKNKKKIINNHKIPKDFIIITTNNKKQKKSIKVHKFILQARCKTYYDMFITLKNETIKERKDYSKISYKSLFYFIKFLYFNKLNKEDFKDINNDQNKEKIIEEIIYSIDHFGLNPKCGLKYILLFDTNK</sequence>
<protein>
    <submittedName>
        <fullName evidence="6">Eukaryotic translation initiation factor 4 gamma</fullName>
    </submittedName>
</protein>
<dbReference type="SUPFAM" id="SSF54695">
    <property type="entry name" value="POZ domain"/>
    <property type="match status" value="1"/>
</dbReference>
<name>A0ABQ8XF08_9EUKA</name>
<evidence type="ECO:0000259" key="5">
    <source>
        <dbReference type="PROSITE" id="PS50097"/>
    </source>
</evidence>
<feature type="region of interest" description="Disordered" evidence="3">
    <location>
        <begin position="1"/>
        <end position="49"/>
    </location>
</feature>
<feature type="region of interest" description="Disordered" evidence="3">
    <location>
        <begin position="982"/>
        <end position="1009"/>
    </location>
</feature>
<dbReference type="CDD" id="cd18186">
    <property type="entry name" value="BTB_POZ_ZBTB_KLHL-like"/>
    <property type="match status" value="1"/>
</dbReference>
<evidence type="ECO:0000313" key="7">
    <source>
        <dbReference type="Proteomes" id="UP001150062"/>
    </source>
</evidence>
<feature type="region of interest" description="Disordered" evidence="3">
    <location>
        <begin position="402"/>
        <end position="432"/>
    </location>
</feature>
<feature type="domain" description="SH3" evidence="4">
    <location>
        <begin position="132"/>
        <end position="193"/>
    </location>
</feature>
<evidence type="ECO:0000256" key="2">
    <source>
        <dbReference type="PROSITE-ProRule" id="PRU00192"/>
    </source>
</evidence>
<dbReference type="EMBL" id="JAOAOG010000317">
    <property type="protein sequence ID" value="KAJ6229889.1"/>
    <property type="molecule type" value="Genomic_DNA"/>
</dbReference>
<dbReference type="PROSITE" id="PS50002">
    <property type="entry name" value="SH3"/>
    <property type="match status" value="1"/>
</dbReference>
<feature type="compositionally biased region" description="Basic residues" evidence="3">
    <location>
        <begin position="997"/>
        <end position="1009"/>
    </location>
</feature>
<keyword evidence="6" id="KW-0396">Initiation factor</keyword>
<dbReference type="PROSITE" id="PS50097">
    <property type="entry name" value="BTB"/>
    <property type="match status" value="1"/>
</dbReference>
<comment type="caution">
    <text evidence="6">The sequence shown here is derived from an EMBL/GenBank/DDBJ whole genome shotgun (WGS) entry which is preliminary data.</text>
</comment>
<evidence type="ECO:0000256" key="3">
    <source>
        <dbReference type="SAM" id="MobiDB-lite"/>
    </source>
</evidence>
<proteinExistence type="predicted"/>
<gene>
    <name evidence="6" type="ORF">M0813_07479</name>
</gene>
<feature type="region of interest" description="Disordered" evidence="3">
    <location>
        <begin position="229"/>
        <end position="268"/>
    </location>
</feature>
<dbReference type="GO" id="GO:0003743">
    <property type="term" value="F:translation initiation factor activity"/>
    <property type="evidence" value="ECO:0007669"/>
    <property type="project" value="UniProtKB-KW"/>
</dbReference>
<dbReference type="InterPro" id="IPR000210">
    <property type="entry name" value="BTB/POZ_dom"/>
</dbReference>
<dbReference type="Pfam" id="PF00018">
    <property type="entry name" value="SH3_1"/>
    <property type="match status" value="1"/>
</dbReference>
<evidence type="ECO:0000313" key="6">
    <source>
        <dbReference type="EMBL" id="KAJ6229889.1"/>
    </source>
</evidence>
<feature type="compositionally biased region" description="Basic and acidic residues" evidence="3">
    <location>
        <begin position="982"/>
        <end position="996"/>
    </location>
</feature>
<feature type="compositionally biased region" description="Basic and acidic residues" evidence="3">
    <location>
        <begin position="411"/>
        <end position="432"/>
    </location>
</feature>